<dbReference type="AlphaFoldDB" id="A0A0F9SFD0"/>
<evidence type="ECO:0000313" key="1">
    <source>
        <dbReference type="EMBL" id="KKN65734.1"/>
    </source>
</evidence>
<proteinExistence type="predicted"/>
<protein>
    <submittedName>
        <fullName evidence="1">Uncharacterized protein</fullName>
    </submittedName>
</protein>
<gene>
    <name evidence="1" type="ORF">LCGC14_0478730</name>
</gene>
<sequence>MRPEYFIIRMYCDHNGDAIPGSEEIIGHIDDQDAISEAEANHALRKVRGEAGLNFIVEEAAKIRKRKSDRPTVPELPMVDWTRG</sequence>
<organism evidence="1">
    <name type="scientific">marine sediment metagenome</name>
    <dbReference type="NCBI Taxonomy" id="412755"/>
    <lineage>
        <taxon>unclassified sequences</taxon>
        <taxon>metagenomes</taxon>
        <taxon>ecological metagenomes</taxon>
    </lineage>
</organism>
<reference evidence="1" key="1">
    <citation type="journal article" date="2015" name="Nature">
        <title>Complex archaea that bridge the gap between prokaryotes and eukaryotes.</title>
        <authorList>
            <person name="Spang A."/>
            <person name="Saw J.H."/>
            <person name="Jorgensen S.L."/>
            <person name="Zaremba-Niedzwiedzka K."/>
            <person name="Martijn J."/>
            <person name="Lind A.E."/>
            <person name="van Eijk R."/>
            <person name="Schleper C."/>
            <person name="Guy L."/>
            <person name="Ettema T.J."/>
        </authorList>
    </citation>
    <scope>NUCLEOTIDE SEQUENCE</scope>
</reference>
<dbReference type="EMBL" id="LAZR01000517">
    <property type="protein sequence ID" value="KKN65734.1"/>
    <property type="molecule type" value="Genomic_DNA"/>
</dbReference>
<accession>A0A0F9SFD0</accession>
<comment type="caution">
    <text evidence="1">The sequence shown here is derived from an EMBL/GenBank/DDBJ whole genome shotgun (WGS) entry which is preliminary data.</text>
</comment>
<name>A0A0F9SFD0_9ZZZZ</name>